<dbReference type="InterPro" id="IPR006626">
    <property type="entry name" value="PbH1"/>
</dbReference>
<dbReference type="InterPro" id="IPR013783">
    <property type="entry name" value="Ig-like_fold"/>
</dbReference>
<feature type="domain" description="DUF7507" evidence="4">
    <location>
        <begin position="1278"/>
        <end position="1374"/>
    </location>
</feature>
<feature type="compositionally biased region" description="Pro residues" evidence="1">
    <location>
        <begin position="553"/>
        <end position="564"/>
    </location>
</feature>
<feature type="region of interest" description="Disordered" evidence="1">
    <location>
        <begin position="542"/>
        <end position="574"/>
    </location>
</feature>
<dbReference type="PANTHER" id="PTHR34819:SF3">
    <property type="entry name" value="CELL SURFACE PROTEIN"/>
    <property type="match status" value="1"/>
</dbReference>
<feature type="domain" description="DUF7507" evidence="4">
    <location>
        <begin position="349"/>
        <end position="448"/>
    </location>
</feature>
<feature type="domain" description="DUF7507" evidence="4">
    <location>
        <begin position="686"/>
        <end position="782"/>
    </location>
</feature>
<dbReference type="InterPro" id="IPR051172">
    <property type="entry name" value="Chlamydia_OmcB"/>
</dbReference>
<evidence type="ECO:0000313" key="5">
    <source>
        <dbReference type="EMBL" id="PSH67183.1"/>
    </source>
</evidence>
<dbReference type="EMBL" id="PGGM01000001">
    <property type="protein sequence ID" value="PSH67183.1"/>
    <property type="molecule type" value="Genomic_DNA"/>
</dbReference>
<protein>
    <submittedName>
        <fullName evidence="5">Uncharacterized protein</fullName>
    </submittedName>
</protein>
<dbReference type="NCBIfam" id="TIGR01451">
    <property type="entry name" value="B_ant_repeat"/>
    <property type="match status" value="11"/>
</dbReference>
<evidence type="ECO:0000259" key="3">
    <source>
        <dbReference type="Pfam" id="PF01345"/>
    </source>
</evidence>
<feature type="signal peptide" evidence="2">
    <location>
        <begin position="1"/>
        <end position="20"/>
    </location>
</feature>
<dbReference type="PANTHER" id="PTHR34819">
    <property type="entry name" value="LARGE CYSTEINE-RICH PERIPLASMIC PROTEIN OMCB"/>
    <property type="match status" value="1"/>
</dbReference>
<feature type="domain" description="DUF7507" evidence="4">
    <location>
        <begin position="576"/>
        <end position="671"/>
    </location>
</feature>
<dbReference type="InterPro" id="IPR047589">
    <property type="entry name" value="DUF11_rpt"/>
</dbReference>
<evidence type="ECO:0000259" key="4">
    <source>
        <dbReference type="Pfam" id="PF24346"/>
    </source>
</evidence>
<dbReference type="InterPro" id="IPR001434">
    <property type="entry name" value="OmcB-like_DUF11"/>
</dbReference>
<evidence type="ECO:0000313" key="6">
    <source>
        <dbReference type="Proteomes" id="UP000241764"/>
    </source>
</evidence>
<dbReference type="Gene3D" id="2.60.40.10">
    <property type="entry name" value="Immunoglobulins"/>
    <property type="match status" value="8"/>
</dbReference>
<evidence type="ECO:0000256" key="1">
    <source>
        <dbReference type="SAM" id="MobiDB-lite"/>
    </source>
</evidence>
<feature type="chain" id="PRO_5015198936" evidence="2">
    <location>
        <begin position="21"/>
        <end position="1895"/>
    </location>
</feature>
<organism evidence="5 6">
    <name type="scientific">Phyllobacterium sophorae</name>
    <dbReference type="NCBI Taxonomy" id="1520277"/>
    <lineage>
        <taxon>Bacteria</taxon>
        <taxon>Pseudomonadati</taxon>
        <taxon>Pseudomonadota</taxon>
        <taxon>Alphaproteobacteria</taxon>
        <taxon>Hyphomicrobiales</taxon>
        <taxon>Phyllobacteriaceae</taxon>
        <taxon>Phyllobacterium</taxon>
    </lineage>
</organism>
<evidence type="ECO:0000256" key="2">
    <source>
        <dbReference type="SAM" id="SignalP"/>
    </source>
</evidence>
<dbReference type="Pfam" id="PF24346">
    <property type="entry name" value="DUF7507"/>
    <property type="match status" value="10"/>
</dbReference>
<dbReference type="SMART" id="SM00710">
    <property type="entry name" value="PbH1"/>
    <property type="match status" value="7"/>
</dbReference>
<reference evidence="6" key="1">
    <citation type="submission" date="2017-11" db="EMBL/GenBank/DDBJ databases">
        <authorList>
            <person name="Kuznetsova I."/>
            <person name="Sazanova A."/>
            <person name="Chirak E."/>
            <person name="Safronova V."/>
            <person name="Willems A."/>
        </authorList>
    </citation>
    <scope>NUCLEOTIDE SEQUENCE [LARGE SCALE GENOMIC DNA]</scope>
    <source>
        <strain evidence="6">CCBAU 03422</strain>
    </source>
</reference>
<dbReference type="Pfam" id="PF01345">
    <property type="entry name" value="DUF11"/>
    <property type="match status" value="1"/>
</dbReference>
<feature type="domain" description="DUF7507" evidence="4">
    <location>
        <begin position="815"/>
        <end position="911"/>
    </location>
</feature>
<feature type="domain" description="DUF7507" evidence="4">
    <location>
        <begin position="1166"/>
        <end position="1266"/>
    </location>
</feature>
<dbReference type="InterPro" id="IPR055354">
    <property type="entry name" value="DUF7507"/>
</dbReference>
<accession>A0A2P7BL32</accession>
<keyword evidence="2" id="KW-0732">Signal</keyword>
<comment type="caution">
    <text evidence="5">The sequence shown here is derived from an EMBL/GenBank/DDBJ whole genome shotgun (WGS) entry which is preliminary data.</text>
</comment>
<feature type="domain" description="DUF7507" evidence="4">
    <location>
        <begin position="1438"/>
        <end position="1535"/>
    </location>
</feature>
<dbReference type="SUPFAM" id="SSF117074">
    <property type="entry name" value="Hypothetical protein PA1324"/>
    <property type="match status" value="1"/>
</dbReference>
<proteinExistence type="predicted"/>
<feature type="domain" description="DUF11" evidence="3">
    <location>
        <begin position="1577"/>
        <end position="1684"/>
    </location>
</feature>
<dbReference type="Proteomes" id="UP000241764">
    <property type="component" value="Unassembled WGS sequence"/>
</dbReference>
<feature type="domain" description="DUF7507" evidence="4">
    <location>
        <begin position="1039"/>
        <end position="1134"/>
    </location>
</feature>
<keyword evidence="6" id="KW-1185">Reference proteome</keyword>
<name>A0A2P7BL32_9HYPH</name>
<gene>
    <name evidence="5" type="ORF">CU103_02145</name>
</gene>
<feature type="domain" description="DUF7507" evidence="4">
    <location>
        <begin position="462"/>
        <end position="555"/>
    </location>
</feature>
<feature type="region of interest" description="Disordered" evidence="1">
    <location>
        <begin position="1010"/>
        <end position="1033"/>
    </location>
</feature>
<feature type="domain" description="DUF7507" evidence="4">
    <location>
        <begin position="929"/>
        <end position="1027"/>
    </location>
</feature>
<sequence length="1895" mass="195159">MSALLLVLLLSILDVAPAAAGQLVLVDLPDTTETTTVGTGQGKRAIYKNAGSVDGVGIDLVAKLVIAKLDHTFGVRNGKPSEFAADQDTAWIDWYIYKAGTYNINLDSGGVAVVADVHVLYNDLDGPNNESLFVPLCQAPVLFTRVARAATLKRDFGTVAGVSEVFSLIGDKNYEDESVSGGEVAYSSTSVFRMGHTGNKGYKVSVDNPSYVAADSFDIKCSDFRAPVATPDNHEAELGAPSTIQILDNDGVKDKAGAFSAVTPPTDFAKASVSLVAPPGATGIKTDKNGDTVGFTVPGEGTWTYDDLNGKLTFVPLAGFTGSPAPIEYTFRNAVGTLSNKAMVTIGYPRLEIVKTAIAPAKFVAGEIINYTFKVSNPGAIALTGVTVTDTLPGIVVKGGPVSLAAGVIDTTTFTAAYTLTQKDIDAGQVVNIATGTGAQPSGKPFTSPPAVVTTTIPKISELSVVKTAGKPSGTTVGSTIAYTFTLTNTGNVTLTDVSVADTLPGIVLEGGPLAALAPGAVDTTTFTALYRLTQKDIDAGEVKNSATARATPPGPAGTPPLTSPPSDVTTPVESAPKLELVKSSDKASIAKAGEVLTYTFKVSNTGNVTVKDIAVKDDKLVPAQICTVPELAPAKDASCTRSYEVTQADIDAGGVRNTAVVSGNPPSGLPLNVSSNPVVTPTAAAPKLNVIKTAGKPSSSTVDATINYTFTVTNEGNVTLSNIAVSDALAGVVLKGGPIASLAPGERDTTTFTATYSLTQADIDAGKVNNTATAKGTFKRGMEGTPVIGGPVAPQTIEEIKSPESQAQALLAASPKLSLVKTAAEPSKKAPGEIIKYNFAVTNTGNVTLTNVYIIDVLPGIVLEGGPVASLAPGESDTTTFTATYTLSQKDIDAGKVNNAATAKGTPPGGGREISSGLYSVIVDIAPAPEMTLIKKADKPSVSSVGETVTYDFTVANTGNVTLKNLVVTDKNLVPATVCTVAELLPSSVEQCTGTYKVTQADLDAGGVTNTASVTGNPPTGPPVTRDSNPVTTGVDATPKLTVVKTASKPSANQAGATIDYTFMVKNEGNVTLSDIKISDALPGIVLKGGPIVSLVPGASDAKTFTATYILTQKDVDAGKVSNIATASGVYRKMDRLAIGSVDPSSDKPVTSPESEAVAAVEAGPALSIVKTAGTPSGNVPGATIPYSFAVTNTGNVTLANVSVSDTLPGVKLMGGPIASLAPGAVDTTTFTALYTLTQADVDAGQVVNTASATGTPPAGQPVTSPPQTVKTVIVSAPKLDLLKQIGKPNGNKPGAVVPYTFKITNNGNVTLVNITLTDILPGIIIKGGPIPRLAPGQVDTTTFTATYVLTQADFTAGKVLNKAQAHGNLLPKPTMSASLAGIEPKTEKLLIAKNVPASGDVLAAAAPPAAAPGDGGVDSDVDSGESAALIELAAASPELALVKTGHFNDENGNTYADPDETVTYTFVVTNEGGTVLEDVHVADDGPVFNGRRGTGKLSAFSPAPSPVEPGAAQKFTATYKLTQADIDAGAAVKGGTVNKALALGYSGDGVTSTLFESAESRSVLDLPAAYGDHEVTITKQAGLRQIRRGEKAPFTIKVTNNNTDNVGRIVVTDMLPSGFRYVDGSATINGVAAIPVINGRNARFQPVMLGPKAEVTIRLQLLALSTAEPGKHINRAKAAEEDGEILAPEATAAIEIMVDPVFDCGDVVGKVFDDSNGNGYQDDGERGLPGVRVATVKGFLVTTDKHGRFHVACAELPDKRIGSNFIMKLDTRTLPAGYSMTTENPKVIRLTAGKMSKLSFGASIGHLVTLDLNDAAFEDRKTVLLKEWSDGLGKLIAILKEQLSTLRINYRATAEKPLVDKRAGAIEEEIRERWKAGGDAYELNIETRVEAGQ</sequence>